<proteinExistence type="predicted"/>
<dbReference type="SUPFAM" id="SSF53335">
    <property type="entry name" value="S-adenosyl-L-methionine-dependent methyltransferases"/>
    <property type="match status" value="1"/>
</dbReference>
<dbReference type="InterPro" id="IPR029063">
    <property type="entry name" value="SAM-dependent_MTases_sf"/>
</dbReference>
<dbReference type="KEGG" id="psua:FLK61_38240"/>
<keyword evidence="5" id="KW-1185">Reference proteome</keyword>
<accession>A0A859FH76</accession>
<dbReference type="GO" id="GO:0032259">
    <property type="term" value="P:methylation"/>
    <property type="evidence" value="ECO:0007669"/>
    <property type="project" value="UniProtKB-KW"/>
</dbReference>
<dbReference type="InterPro" id="IPR017804">
    <property type="entry name" value="MeTrfase_EgtD-like"/>
</dbReference>
<feature type="domain" description="Histidine-specific methyltransferase SAM-dependent" evidence="3">
    <location>
        <begin position="11"/>
        <end position="306"/>
    </location>
</feature>
<dbReference type="RefSeq" id="WP_176010446.1">
    <property type="nucleotide sequence ID" value="NZ_CP041372.2"/>
</dbReference>
<dbReference type="PIRSF" id="PIRSF018005">
    <property type="entry name" value="UCP018005"/>
    <property type="match status" value="1"/>
</dbReference>
<name>A0A859FH76_9BACI</name>
<dbReference type="NCBIfam" id="TIGR03438">
    <property type="entry name" value="egtD_ergothio"/>
    <property type="match status" value="1"/>
</dbReference>
<evidence type="ECO:0000256" key="1">
    <source>
        <dbReference type="ARBA" id="ARBA00022603"/>
    </source>
</evidence>
<dbReference type="InterPro" id="IPR035094">
    <property type="entry name" value="EgtD"/>
</dbReference>
<gene>
    <name evidence="4" type="primary">egtD</name>
    <name evidence="4" type="ORF">FLK61_38240</name>
</gene>
<dbReference type="AlphaFoldDB" id="A0A859FH76"/>
<evidence type="ECO:0000259" key="3">
    <source>
        <dbReference type="Pfam" id="PF10017"/>
    </source>
</evidence>
<protein>
    <submittedName>
        <fullName evidence="4">L-histidine N(Alpha)-methyltransferase</fullName>
        <ecNumber evidence="4">2.1.1.44</ecNumber>
    </submittedName>
</protein>
<dbReference type="PANTHER" id="PTHR43397:SF1">
    <property type="entry name" value="ERGOTHIONEINE BIOSYNTHESIS PROTEIN 1"/>
    <property type="match status" value="1"/>
</dbReference>
<dbReference type="EMBL" id="CP041372">
    <property type="protein sequence ID" value="QKS72469.1"/>
    <property type="molecule type" value="Genomic_DNA"/>
</dbReference>
<sequence length="311" mass="34490">MRIEKVSQHGMLQGLMSEPKTISAKYFYDERGSALFEAITALPEYYQTRTEASILEASLPKLASYMDRPVTLIEYGSGSSAKTRILLEHLSNVNTYIPIDISEEFLAQTVQQLSLDFPAIRVTGVSADYTLPITLPPSQSEKRVVFFPGSTIGNFEPDEAKAFLANSRHMLHAGDLFLLGVDRKKDVSVVEAAYDDSAGVTAAFNKNVIARLNRETGAKLDESAFSHVAFYNKRKGRIEMHLKVRSDQDMQGLGAGIQFSEGELIHTENSYKFDESDIHELAVAAGFTVREILSDEKEYFSVCVLEVPGAE</sequence>
<evidence type="ECO:0000313" key="4">
    <source>
        <dbReference type="EMBL" id="QKS72469.1"/>
    </source>
</evidence>
<dbReference type="InterPro" id="IPR019257">
    <property type="entry name" value="MeTrfase_dom"/>
</dbReference>
<dbReference type="Gene3D" id="3.40.50.150">
    <property type="entry name" value="Vaccinia Virus protein VP39"/>
    <property type="match status" value="1"/>
</dbReference>
<dbReference type="GO" id="GO:0052706">
    <property type="term" value="F:L-histidine N(alpha)-methyltransferase activity"/>
    <property type="evidence" value="ECO:0007669"/>
    <property type="project" value="UniProtKB-EC"/>
</dbReference>
<dbReference type="EC" id="2.1.1.44" evidence="4"/>
<organism evidence="4 5">
    <name type="scientific">Paenalkalicoccus suaedae</name>
    <dbReference type="NCBI Taxonomy" id="2592382"/>
    <lineage>
        <taxon>Bacteria</taxon>
        <taxon>Bacillati</taxon>
        <taxon>Bacillota</taxon>
        <taxon>Bacilli</taxon>
        <taxon>Bacillales</taxon>
        <taxon>Bacillaceae</taxon>
        <taxon>Paenalkalicoccus</taxon>
    </lineage>
</organism>
<evidence type="ECO:0000313" key="5">
    <source>
        <dbReference type="Proteomes" id="UP000318138"/>
    </source>
</evidence>
<dbReference type="PANTHER" id="PTHR43397">
    <property type="entry name" value="ERGOTHIONEINE BIOSYNTHESIS PROTEIN 1"/>
    <property type="match status" value="1"/>
</dbReference>
<keyword evidence="1 4" id="KW-0489">Methyltransferase</keyword>
<reference evidence="5" key="1">
    <citation type="submission" date="2019-07" db="EMBL/GenBank/DDBJ databases">
        <title>Bacillus alkalisoli sp. nov. isolated from saline soil.</title>
        <authorList>
            <person name="Sun J.-Q."/>
            <person name="Xu L."/>
        </authorList>
    </citation>
    <scope>NUCLEOTIDE SEQUENCE [LARGE SCALE GENOMIC DNA]</scope>
    <source>
        <strain evidence="5">M4U3P1</strain>
    </source>
</reference>
<evidence type="ECO:0000256" key="2">
    <source>
        <dbReference type="ARBA" id="ARBA00022679"/>
    </source>
</evidence>
<dbReference type="Proteomes" id="UP000318138">
    <property type="component" value="Chromosome"/>
</dbReference>
<keyword evidence="2 4" id="KW-0808">Transferase</keyword>
<dbReference type="InterPro" id="IPR051128">
    <property type="entry name" value="EgtD_Methyltrsf_superfamily"/>
</dbReference>
<dbReference type="Pfam" id="PF10017">
    <property type="entry name" value="Methyltransf_33"/>
    <property type="match status" value="1"/>
</dbReference>